<protein>
    <recommendedName>
        <fullName evidence="7">ATP-dependent Clp protease proteolytic subunit</fullName>
    </recommendedName>
</protein>
<dbReference type="GO" id="GO:0006515">
    <property type="term" value="P:protein quality control for misfolded or incompletely synthesized proteins"/>
    <property type="evidence" value="ECO:0007669"/>
    <property type="project" value="TreeGrafter"/>
</dbReference>
<dbReference type="HAMAP" id="MF_00444">
    <property type="entry name" value="ClpP"/>
    <property type="match status" value="1"/>
</dbReference>
<dbReference type="InterPro" id="IPR029045">
    <property type="entry name" value="ClpP/crotonase-like_dom_sf"/>
</dbReference>
<evidence type="ECO:0000256" key="2">
    <source>
        <dbReference type="ARBA" id="ARBA00022670"/>
    </source>
</evidence>
<feature type="active site" evidence="6">
    <location>
        <position position="170"/>
    </location>
</feature>
<name>A0AAV4M3A9_BABCB</name>
<comment type="caution">
    <text evidence="8">The sequence shown here is derived from an EMBL/GenBank/DDBJ whole genome shotgun (WGS) entry which is preliminary data.</text>
</comment>
<dbReference type="PANTHER" id="PTHR10381">
    <property type="entry name" value="ATP-DEPENDENT CLP PROTEASE PROTEOLYTIC SUBUNIT"/>
    <property type="match status" value="1"/>
</dbReference>
<comment type="similarity">
    <text evidence="1 7">Belongs to the peptidase S14 family.</text>
</comment>
<dbReference type="Pfam" id="PF00574">
    <property type="entry name" value="CLP_protease"/>
    <property type="match status" value="1"/>
</dbReference>
<evidence type="ECO:0000313" key="8">
    <source>
        <dbReference type="EMBL" id="GIX66357.1"/>
    </source>
</evidence>
<dbReference type="InterPro" id="IPR023562">
    <property type="entry name" value="ClpP/TepA"/>
</dbReference>
<keyword evidence="9" id="KW-1185">Reference proteome</keyword>
<evidence type="ECO:0000256" key="6">
    <source>
        <dbReference type="PROSITE-ProRule" id="PRU10086"/>
    </source>
</evidence>
<dbReference type="Gene3D" id="3.90.226.10">
    <property type="entry name" value="2-enoyl-CoA Hydratase, Chain A, domain 1"/>
    <property type="match status" value="1"/>
</dbReference>
<dbReference type="GO" id="GO:0004176">
    <property type="term" value="F:ATP-dependent peptidase activity"/>
    <property type="evidence" value="ECO:0007669"/>
    <property type="project" value="InterPro"/>
</dbReference>
<dbReference type="CDD" id="cd07017">
    <property type="entry name" value="S14_ClpP_2"/>
    <property type="match status" value="1"/>
</dbReference>
<dbReference type="SUPFAM" id="SSF52096">
    <property type="entry name" value="ClpP/crotonase"/>
    <property type="match status" value="1"/>
</dbReference>
<evidence type="ECO:0000313" key="9">
    <source>
        <dbReference type="Proteomes" id="UP001497744"/>
    </source>
</evidence>
<dbReference type="InterPro" id="IPR033135">
    <property type="entry name" value="ClpP_His_AS"/>
</dbReference>
<dbReference type="PRINTS" id="PR00127">
    <property type="entry name" value="CLPPROTEASEP"/>
</dbReference>
<dbReference type="PANTHER" id="PTHR10381:SF46">
    <property type="entry name" value="ATP-DEPENDENT CLP PROTEASE PROTEOLYTIC SUBUNIT-RELATED PROTEIN 2, CHLOROPLASTIC"/>
    <property type="match status" value="1"/>
</dbReference>
<dbReference type="GO" id="GO:0051117">
    <property type="term" value="F:ATPase binding"/>
    <property type="evidence" value="ECO:0007669"/>
    <property type="project" value="TreeGrafter"/>
</dbReference>
<evidence type="ECO:0000256" key="5">
    <source>
        <dbReference type="ARBA" id="ARBA00034021"/>
    </source>
</evidence>
<dbReference type="AlphaFoldDB" id="A0AAV4M3A9"/>
<accession>A0AAV4M3A9</accession>
<proteinExistence type="inferred from homology"/>
<evidence type="ECO:0000256" key="4">
    <source>
        <dbReference type="ARBA" id="ARBA00022825"/>
    </source>
</evidence>
<dbReference type="PROSITE" id="PS00382">
    <property type="entry name" value="CLP_PROTEASE_HIS"/>
    <property type="match status" value="1"/>
</dbReference>
<keyword evidence="3" id="KW-0378">Hydrolase</keyword>
<dbReference type="EMBL" id="BPLF01000006">
    <property type="protein sequence ID" value="GIX66357.1"/>
    <property type="molecule type" value="Genomic_DNA"/>
</dbReference>
<organism evidence="8 9">
    <name type="scientific">Babesia caballi</name>
    <dbReference type="NCBI Taxonomy" id="5871"/>
    <lineage>
        <taxon>Eukaryota</taxon>
        <taxon>Sar</taxon>
        <taxon>Alveolata</taxon>
        <taxon>Apicomplexa</taxon>
        <taxon>Aconoidasida</taxon>
        <taxon>Piroplasmida</taxon>
        <taxon>Babesiidae</taxon>
        <taxon>Babesia</taxon>
    </lineage>
</organism>
<reference evidence="8 9" key="1">
    <citation type="submission" date="2021-06" db="EMBL/GenBank/DDBJ databases">
        <title>Genome sequence of Babesia caballi.</title>
        <authorList>
            <person name="Yamagishi J."/>
            <person name="Kidaka T."/>
            <person name="Ochi A."/>
        </authorList>
    </citation>
    <scope>NUCLEOTIDE SEQUENCE [LARGE SCALE GENOMIC DNA]</scope>
    <source>
        <strain evidence="8">USDA-D6B2</strain>
    </source>
</reference>
<evidence type="ECO:0000256" key="3">
    <source>
        <dbReference type="ARBA" id="ARBA00022801"/>
    </source>
</evidence>
<dbReference type="Proteomes" id="UP001497744">
    <property type="component" value="Unassembled WGS sequence"/>
</dbReference>
<comment type="catalytic activity">
    <reaction evidence="5 6">
        <text>Hydrolysis of proteins to small peptides in the presence of ATP and magnesium. alpha-casein is the usual test substrate. In the absence of ATP, only oligopeptides shorter than five residues are hydrolyzed (such as succinyl-Leu-Tyr-|-NHMec, and Leu-Tyr-Leu-|-Tyr-Trp, in which cleavage of the -Tyr-|-Leu- and -Tyr-|-Trp bonds also occurs).</text>
        <dbReference type="EC" id="3.4.21.92"/>
    </reaction>
</comment>
<dbReference type="GeneID" id="94197838"/>
<gene>
    <name evidence="8" type="ORF">BcabD6B2_57930</name>
</gene>
<sequence>MDSVAYVMRIIAVVTVLYCQDYVHAFKTRGSASAAKLLRGKLRVVPIGIPKVEYKVPGSQHSEWEDIHARLFRERILFISHPLNDDYVNMLISALLCMDNETAEKPITLYINSQGGPSTAGIAMFDAVKHLKSKVATVNVGFCGSTASLLLGSGTAGMRAALPHSRTLMHQPSGALQGSAEQLRNEASHLLEVKRILQELYSKVTNQPLERVTADLERDNFMSAEESRQYGLIDRIILPSDGTDPS</sequence>
<keyword evidence="4" id="KW-0720">Serine protease</keyword>
<keyword evidence="2 8" id="KW-0645">Protease</keyword>
<dbReference type="InterPro" id="IPR001907">
    <property type="entry name" value="ClpP"/>
</dbReference>
<dbReference type="GO" id="GO:0004252">
    <property type="term" value="F:serine-type endopeptidase activity"/>
    <property type="evidence" value="ECO:0007669"/>
    <property type="project" value="UniProtKB-EC"/>
</dbReference>
<dbReference type="GO" id="GO:0009368">
    <property type="term" value="C:endopeptidase Clp complex"/>
    <property type="evidence" value="ECO:0007669"/>
    <property type="project" value="TreeGrafter"/>
</dbReference>
<evidence type="ECO:0000256" key="7">
    <source>
        <dbReference type="RuleBase" id="RU003567"/>
    </source>
</evidence>
<evidence type="ECO:0000256" key="1">
    <source>
        <dbReference type="ARBA" id="ARBA00007039"/>
    </source>
</evidence>
<dbReference type="RefSeq" id="XP_067718426.1">
    <property type="nucleotide sequence ID" value="XM_067862325.1"/>
</dbReference>